<feature type="transmembrane region" description="Helical" evidence="2">
    <location>
        <begin position="1350"/>
        <end position="1369"/>
    </location>
</feature>
<feature type="region of interest" description="Disordered" evidence="1">
    <location>
        <begin position="1558"/>
        <end position="1582"/>
    </location>
</feature>
<evidence type="ECO:0000256" key="1">
    <source>
        <dbReference type="SAM" id="MobiDB-lite"/>
    </source>
</evidence>
<accession>A8BMH9</accession>
<dbReference type="RefSeq" id="XP_001706101.1">
    <property type="nucleotide sequence ID" value="XM_001706049.1"/>
</dbReference>
<feature type="transmembrane region" description="Helical" evidence="2">
    <location>
        <begin position="1308"/>
        <end position="1330"/>
    </location>
</feature>
<feature type="compositionally biased region" description="Low complexity" evidence="1">
    <location>
        <begin position="1572"/>
        <end position="1582"/>
    </location>
</feature>
<evidence type="ECO:0000313" key="4">
    <source>
        <dbReference type="Proteomes" id="UP000001548"/>
    </source>
</evidence>
<name>A8BMH9_GIAIC</name>
<feature type="transmembrane region" description="Helical" evidence="2">
    <location>
        <begin position="537"/>
        <end position="560"/>
    </location>
</feature>
<dbReference type="KEGG" id="gla:GL50803_0016513"/>
<dbReference type="OMA" id="MAKDTHY"/>
<keyword evidence="2" id="KW-0472">Membrane</keyword>
<feature type="region of interest" description="Disordered" evidence="1">
    <location>
        <begin position="216"/>
        <end position="306"/>
    </location>
</feature>
<feature type="compositionally biased region" description="Polar residues" evidence="1">
    <location>
        <begin position="355"/>
        <end position="365"/>
    </location>
</feature>
<comment type="caution">
    <text evidence="3">The sequence shown here is derived from an EMBL/GenBank/DDBJ whole genome shotgun (WGS) entry which is preliminary data.</text>
</comment>
<proteinExistence type="predicted"/>
<dbReference type="HOGENOM" id="CLU_228885_0_0_1"/>
<feature type="transmembrane region" description="Helical" evidence="2">
    <location>
        <begin position="1471"/>
        <end position="1493"/>
    </location>
</feature>
<organism evidence="3 4">
    <name type="scientific">Giardia intestinalis (strain ATCC 50803 / WB clone C6)</name>
    <name type="common">Giardia lamblia</name>
    <dbReference type="NCBI Taxonomy" id="184922"/>
    <lineage>
        <taxon>Eukaryota</taxon>
        <taxon>Metamonada</taxon>
        <taxon>Diplomonadida</taxon>
        <taxon>Hexamitidae</taxon>
        <taxon>Giardiinae</taxon>
        <taxon>Giardia</taxon>
    </lineage>
</organism>
<dbReference type="EMBL" id="AACB03000002">
    <property type="protein sequence ID" value="KAE8304010.1"/>
    <property type="molecule type" value="Genomic_DNA"/>
</dbReference>
<evidence type="ECO:0000256" key="2">
    <source>
        <dbReference type="SAM" id="Phobius"/>
    </source>
</evidence>
<evidence type="ECO:0000313" key="3">
    <source>
        <dbReference type="EMBL" id="KAE8304010.1"/>
    </source>
</evidence>
<feature type="transmembrane region" description="Helical" evidence="2">
    <location>
        <begin position="581"/>
        <end position="602"/>
    </location>
</feature>
<dbReference type="GeneID" id="5698987"/>
<feature type="transmembrane region" description="Helical" evidence="2">
    <location>
        <begin position="1417"/>
        <end position="1437"/>
    </location>
</feature>
<feature type="region of interest" description="Disordered" evidence="1">
    <location>
        <begin position="341"/>
        <end position="368"/>
    </location>
</feature>
<feature type="compositionally biased region" description="Basic and acidic residues" evidence="1">
    <location>
        <begin position="341"/>
        <end position="354"/>
    </location>
</feature>
<feature type="compositionally biased region" description="Polar residues" evidence="1">
    <location>
        <begin position="216"/>
        <end position="232"/>
    </location>
</feature>
<keyword evidence="4" id="KW-1185">Reference proteome</keyword>
<gene>
    <name evidence="3" type="ORF">GL50803_0016513</name>
</gene>
<keyword evidence="2" id="KW-1133">Transmembrane helix</keyword>
<sequence>MSISQGASAFSDQPSDLPAVLRKNEVSAEHPKISVFYDSLRLREGYQSNPVQREVHILFNSWVGISKPPPLLPPSKDLSQPFGCDVLFDSISSSPSTPVMSSDLSTPGCTSFNTGYCELSYLDSLNESSQSASINADPHSKDLTFPGPALIQPLTRDTLTRTNTSGLTAVPDLPTLPGLSNLQTLKVVPSDLTPPIVSIQSAPVLNTWAARSRSEVTSGVSHTGTANPSQADSQTTSSSGTRRQKTMELTNAETGMHVVVIKPAVKSRTKKQKRETAQNRSGSEKLHANPEDAPRRVVQSSSDTTQIFLPATVTPTAQSCADSKSDPRTVIGLTFESEHNRCEADFEPSPRKSNPDGSSPDTSPLSAIADDLNPPIFNGLLNDALLDPRELEANYLISKNDIALDMGGDGTYSATDPAHLLGSPQNCTEVISDFSSTEVTYETPLSDRHLKWRKSATKDAVLLHHTQRTLLSTSEGKGYTYQGRTNSSTHEHCFMADFDIFQPYNAAGVESVLQAKRTRRDILSLLLSTGCGVAMRLGSWMVTILLFVAYLFATGVLFAVNRLSSFMLMSLRDPVRILLPFVLVTFLKRLLFIIPFISHYVVEWFYPSIIDEALLANGSYYGEGKVPDKRVLPTYLSLDRSYKDFFPPIFVHSSKKKTGFLEYLKVVMGSIPVSDVLHNMLDQTFQLRLYALYGQPGLRHDVGLSSSLSIATQDYFEVPLSSYKLFHDTPNGRLPHSGKQQLSRYFNSYLPIQEHHVKPMTFSSEYTLVGNDHLTENEYRRASLKMYDVGERFRQPEGKDYQDIYSHYGLLADPHSIYERPGDDIRSKNYRYRRIMAGEYLVVVSGSVSDSFSPTGTSADAATVRKWLAYGFVLFGRSSVYGPFMAKDTHYIVNRRIINNDHTTLTVSDNTGNIVRITLEDPNFTLYCRSLTPRHLEISKTANARGDNDSIHGTFDNCNFNDLIIYYNRPFTFDEKPAFIKFDTFETLDARVAPIAERKIKGEERLLTEDLRVTLIDPTFPRLSKVNNSATLITINPKVHINVLFQSSKVPLDRVVECSGRDCSNKLLAAPEYLQYFRPVSDDYLSYLSIKPLVAPVPVTQNSLWPFTDTQLAYFYKELTFSRAQVTRQLESCRNKDKNSHGGIDESQRDTGISSILQPTKHSRHRCSHSYMADLQNNLKVIDLQIQDVVASQQGYTVLTCLSNRSTDELKTTTRSLRTMECTFLFQRIVISLFCSWILSCAIHTHAKIFYGLVHQVQKGTSPKNKSSAHSGIAVSSYTMLFISLCSGILRLIDASRKGVRKRTAVDFATYLFAQAIKSFITFYPMYLIYVNAPRLLAALYLSNLQYRLIIAYVVVMLLSGQFFAHFGLYNPASGHLPYRLLKSFSEKVGTLTLTVAKSTAFRSFSLLLLRVLNTELLLVAPALMWLFTSVVFRVMYHLSIEGIYGGEERFSHSLYRVTFSTFDFVIHPSLYSSSLCVLLLSLFLLLSCDTFVTNWKLTYSLRHMPSYTSPDQQLPSSYLTSTFSQKPFILFDTDSARFVDEVRKIYPDLFNVQLGAQPKRKSAPSSRRHSAASPSTSSASSSDVFYFRPIEAVTPIYYLEELGPWSPKIYLYGSAVYKKLFSVPGVYGSLVATTIWVSPHEPYVSSACPASDASCTFANDMYQDINSLLARPLRSYLQDSRRFSTVMYDQPADFPGKHQLQSILHTRATLFIRTTKRMARTVRLQCATLPWSVFLPTYEFKISRFVMPSQMLHALVFNNAPGQPIDPVMSLALFFNGITLPSALLHQMVPMQYTFTASPEAILKLQNSFGHSLVKYLLLPVSGYMVTRGSSVSPPSFHLNIVDRPVRHVINSGSEQVETARFLLTDDEVNRAVSLGNNLLGGLKEVLTIDQGEQLSKTSAPLGAIVRDDMIPRLTPQDLLFVLSVSFLDYFTVGHLHQSPDSLSQDFLLHCPSDLVRAKDTSRHREHSGTTDSLGNHIPSIRGGIYNNYFRHELKCLRSDYSRLLQYICRKDATECGYLPLDLSVYRLVSILGRLPLFNQGSVLSQGTLFNFNHCNLLTWIDGVLEKVAGHREVHSCCAGFASVVFEASSASLRFFGLNKKTVSAFLSRLEQPEEYVDTELERATFTEDKDLDSTLLDSINFVINRIYLRVLELSVLSVVSRAVSTMYHFVLQASGYTTGSLEHLADGFRRGEVYTSFFMALPSSVRQLYNEEHNLFCNTCNRELLEMFRLSDAHRLVADYAMQNQLCSSCFASYYTNIVYPLASYESDITSFLFKRIAKQFTKAWCCEDVLSLIYHAGFVSDEYFLKQLCHEANAFIKKAPPSAYAITTSGCVVISSGELSEETRILRLHKVSEALLSALLQIQRMRHVCMFKAQTYQTCVPYATYCESRLYVEDSQHLALLHTLLNNEKEHAGAKDMFLYSSKHEPLGRACKQGLRTDWYYALIQSCSKS</sequence>
<feature type="transmembrane region" description="Helical" evidence="2">
    <location>
        <begin position="1272"/>
        <end position="1293"/>
    </location>
</feature>
<dbReference type="VEuPathDB" id="GiardiaDB:GL50803_16513"/>
<reference evidence="3 4" key="1">
    <citation type="journal article" date="2007" name="Science">
        <title>Genomic minimalism in the early diverging intestinal parasite Giardia lamblia.</title>
        <authorList>
            <person name="Morrison H.G."/>
            <person name="McArthur A.G."/>
            <person name="Gillin F.D."/>
            <person name="Aley S.B."/>
            <person name="Adam R.D."/>
            <person name="Olsen G.J."/>
            <person name="Best A.A."/>
            <person name="Cande W.Z."/>
            <person name="Chen F."/>
            <person name="Cipriano M.J."/>
            <person name="Davids B.J."/>
            <person name="Dawson S.C."/>
            <person name="Elmendorf H.G."/>
            <person name="Hehl A.B."/>
            <person name="Holder M.E."/>
            <person name="Huse S.M."/>
            <person name="Kim U.U."/>
            <person name="Lasek-Nesselquist E."/>
            <person name="Manning G."/>
            <person name="Nigam A."/>
            <person name="Nixon J.E."/>
            <person name="Palm D."/>
            <person name="Passamaneck N.E."/>
            <person name="Prabhu A."/>
            <person name="Reich C.I."/>
            <person name="Reiner D.S."/>
            <person name="Samuelson J."/>
            <person name="Svard S.G."/>
            <person name="Sogin M.L."/>
        </authorList>
    </citation>
    <scope>NUCLEOTIDE SEQUENCE [LARGE SCALE GENOMIC DNA]</scope>
    <source>
        <strain evidence="3 4">WB C6</strain>
    </source>
</reference>
<protein>
    <submittedName>
        <fullName evidence="3">Membrane spanning protein</fullName>
    </submittedName>
</protein>
<feature type="compositionally biased region" description="Basic and acidic residues" evidence="1">
    <location>
        <begin position="274"/>
        <end position="295"/>
    </location>
</feature>
<dbReference type="Proteomes" id="UP000001548">
    <property type="component" value="Unassembled WGS sequence"/>
</dbReference>
<feature type="compositionally biased region" description="Basic residues" evidence="1">
    <location>
        <begin position="1559"/>
        <end position="1571"/>
    </location>
</feature>
<keyword evidence="2" id="KW-0812">Transmembrane</keyword>